<reference evidence="1" key="1">
    <citation type="journal article" date="2023" name="Mol. Phylogenet. Evol.">
        <title>Genome-scale phylogeny and comparative genomics of the fungal order Sordariales.</title>
        <authorList>
            <person name="Hensen N."/>
            <person name="Bonometti L."/>
            <person name="Westerberg I."/>
            <person name="Brannstrom I.O."/>
            <person name="Guillou S."/>
            <person name="Cros-Aarteil S."/>
            <person name="Calhoun S."/>
            <person name="Haridas S."/>
            <person name="Kuo A."/>
            <person name="Mondo S."/>
            <person name="Pangilinan J."/>
            <person name="Riley R."/>
            <person name="LaButti K."/>
            <person name="Andreopoulos B."/>
            <person name="Lipzen A."/>
            <person name="Chen C."/>
            <person name="Yan M."/>
            <person name="Daum C."/>
            <person name="Ng V."/>
            <person name="Clum A."/>
            <person name="Steindorff A."/>
            <person name="Ohm R.A."/>
            <person name="Martin F."/>
            <person name="Silar P."/>
            <person name="Natvig D.O."/>
            <person name="Lalanne C."/>
            <person name="Gautier V."/>
            <person name="Ament-Velasquez S.L."/>
            <person name="Kruys A."/>
            <person name="Hutchinson M.I."/>
            <person name="Powell A.J."/>
            <person name="Barry K."/>
            <person name="Miller A.N."/>
            <person name="Grigoriev I.V."/>
            <person name="Debuchy R."/>
            <person name="Gladieux P."/>
            <person name="Hiltunen Thoren M."/>
            <person name="Johannesson H."/>
        </authorList>
    </citation>
    <scope>NUCLEOTIDE SEQUENCE</scope>
    <source>
        <strain evidence="1">CBS 731.68</strain>
    </source>
</reference>
<evidence type="ECO:0000313" key="1">
    <source>
        <dbReference type="EMBL" id="KAK4123275.1"/>
    </source>
</evidence>
<dbReference type="EMBL" id="MU853229">
    <property type="protein sequence ID" value="KAK4123275.1"/>
    <property type="molecule type" value="Genomic_DNA"/>
</dbReference>
<proteinExistence type="predicted"/>
<dbReference type="Proteomes" id="UP001302602">
    <property type="component" value="Unassembled WGS sequence"/>
</dbReference>
<accession>A0AAN6Z2K5</accession>
<dbReference type="AlphaFoldDB" id="A0AAN6Z2K5"/>
<reference evidence="1" key="2">
    <citation type="submission" date="2023-05" db="EMBL/GenBank/DDBJ databases">
        <authorList>
            <consortium name="Lawrence Berkeley National Laboratory"/>
            <person name="Steindorff A."/>
            <person name="Hensen N."/>
            <person name="Bonometti L."/>
            <person name="Westerberg I."/>
            <person name="Brannstrom I.O."/>
            <person name="Guillou S."/>
            <person name="Cros-Aarteil S."/>
            <person name="Calhoun S."/>
            <person name="Haridas S."/>
            <person name="Kuo A."/>
            <person name="Mondo S."/>
            <person name="Pangilinan J."/>
            <person name="Riley R."/>
            <person name="Labutti K."/>
            <person name="Andreopoulos B."/>
            <person name="Lipzen A."/>
            <person name="Chen C."/>
            <person name="Yanf M."/>
            <person name="Daum C."/>
            <person name="Ng V."/>
            <person name="Clum A."/>
            <person name="Ohm R."/>
            <person name="Martin F."/>
            <person name="Silar P."/>
            <person name="Natvig D."/>
            <person name="Lalanne C."/>
            <person name="Gautier V."/>
            <person name="Ament-Velasquez S.L."/>
            <person name="Kruys A."/>
            <person name="Hutchinson M.I."/>
            <person name="Powell A.J."/>
            <person name="Barry K."/>
            <person name="Miller A.N."/>
            <person name="Grigoriev I.V."/>
            <person name="Debuchy R."/>
            <person name="Gladieux P."/>
            <person name="Thoren M.H."/>
            <person name="Johannesson H."/>
        </authorList>
    </citation>
    <scope>NUCLEOTIDE SEQUENCE</scope>
    <source>
        <strain evidence="1">CBS 731.68</strain>
    </source>
</reference>
<keyword evidence="2" id="KW-1185">Reference proteome</keyword>
<dbReference type="GeneID" id="87829821"/>
<name>A0AAN6Z2K5_9PEZI</name>
<gene>
    <name evidence="1" type="ORF">N657DRAFT_646025</name>
</gene>
<evidence type="ECO:0000313" key="2">
    <source>
        <dbReference type="Proteomes" id="UP001302602"/>
    </source>
</evidence>
<dbReference type="Gene3D" id="2.60.120.620">
    <property type="entry name" value="q2cbj1_9rhob like domain"/>
    <property type="match status" value="1"/>
</dbReference>
<comment type="caution">
    <text evidence="1">The sequence shown here is derived from an EMBL/GenBank/DDBJ whole genome shotgun (WGS) entry which is preliminary data.</text>
</comment>
<sequence>MFTYPLALICQFQGRGGGGAGKGGTEFPELRRRADGRWCVFVECLDGDGGSGGSDEDVKGVVFKLVPRNMVCWENFRADGTGRGYEETWHAGLPLRREVKVGLDNNLSSYDAVASIAKQLPVHGAFAIPTRVWGLRTISTLFRASQAERLNWHF</sequence>
<organism evidence="1 2">
    <name type="scientific">Parathielavia appendiculata</name>
    <dbReference type="NCBI Taxonomy" id="2587402"/>
    <lineage>
        <taxon>Eukaryota</taxon>
        <taxon>Fungi</taxon>
        <taxon>Dikarya</taxon>
        <taxon>Ascomycota</taxon>
        <taxon>Pezizomycotina</taxon>
        <taxon>Sordariomycetes</taxon>
        <taxon>Sordariomycetidae</taxon>
        <taxon>Sordariales</taxon>
        <taxon>Chaetomiaceae</taxon>
        <taxon>Parathielavia</taxon>
    </lineage>
</organism>
<dbReference type="RefSeq" id="XP_062647046.1">
    <property type="nucleotide sequence ID" value="XM_062793052.1"/>
</dbReference>
<protein>
    <submittedName>
        <fullName evidence="1">Uncharacterized protein</fullName>
    </submittedName>
</protein>